<dbReference type="InterPro" id="IPR036365">
    <property type="entry name" value="PGBD-like_sf"/>
</dbReference>
<dbReference type="SMART" id="SM00646">
    <property type="entry name" value="Ami_3"/>
    <property type="match status" value="1"/>
</dbReference>
<dbReference type="SUPFAM" id="SSF47090">
    <property type="entry name" value="PGBD-like"/>
    <property type="match status" value="2"/>
</dbReference>
<dbReference type="PANTHER" id="PTHR30404">
    <property type="entry name" value="N-ACETYLMURAMOYL-L-ALANINE AMIDASE"/>
    <property type="match status" value="1"/>
</dbReference>
<comment type="caution">
    <text evidence="3">The sequence shown here is derived from an EMBL/GenBank/DDBJ whole genome shotgun (WGS) entry which is preliminary data.</text>
</comment>
<dbReference type="Pfam" id="PF01520">
    <property type="entry name" value="Amidase_3"/>
    <property type="match status" value="1"/>
</dbReference>
<dbReference type="InterPro" id="IPR002508">
    <property type="entry name" value="MurNAc-LAA_cat"/>
</dbReference>
<dbReference type="Gene3D" id="1.10.101.10">
    <property type="entry name" value="PGBD-like superfamily/PGBD"/>
    <property type="match status" value="2"/>
</dbReference>
<dbReference type="InterPro" id="IPR050695">
    <property type="entry name" value="N-acetylmuramoyl_amidase_3"/>
</dbReference>
<sequence length="344" mass="38194">MSVNRIICLDAGHGGKDSGATGYGLREKDLCLERVLRMKQLFERKYRGSTVLLTRNTDVFLELGERVQVANEAGADVFISDHKNALNGSARGFESFIWNGGVSPSTRKLQATVHQHVIGALKRYNMPDRGKKQADFSVVKGSNMPAVLLEEGFIDHETDNSLLRQTDFKEAYCQAVVEGVAEYLGLQTKKDSRNSATSKEDKQDVLEHREIALQPTGAFATIQSTLNRRYNLSITIDNLFGPETREAFVKGLQTELNKQYNRGLTVDGVFGPKTKASCVNIREGASGNITWILQAILYCLGYQLGEIDGEFGIKTREAVKTFQRDTKLKIDGIAGKETFQKLFG</sequence>
<gene>
    <name evidence="3" type="ORF">CR203_06770</name>
</gene>
<dbReference type="EMBL" id="PDOE01000002">
    <property type="protein sequence ID" value="RKL68184.1"/>
    <property type="molecule type" value="Genomic_DNA"/>
</dbReference>
<dbReference type="GO" id="GO:0008745">
    <property type="term" value="F:N-acetylmuramoyl-L-alanine amidase activity"/>
    <property type="evidence" value="ECO:0007669"/>
    <property type="project" value="InterPro"/>
</dbReference>
<dbReference type="GO" id="GO:0030288">
    <property type="term" value="C:outer membrane-bounded periplasmic space"/>
    <property type="evidence" value="ECO:0007669"/>
    <property type="project" value="TreeGrafter"/>
</dbReference>
<dbReference type="PANTHER" id="PTHR30404:SF0">
    <property type="entry name" value="N-ACETYLMURAMOYL-L-ALANINE AMIDASE AMIC"/>
    <property type="match status" value="1"/>
</dbReference>
<reference evidence="3 4" key="1">
    <citation type="submission" date="2017-10" db="EMBL/GenBank/DDBJ databases">
        <title>Bacillus sp. nov., a halophilic bacterium isolated from a Keqin Lake.</title>
        <authorList>
            <person name="Wang H."/>
        </authorList>
    </citation>
    <scope>NUCLEOTIDE SEQUENCE [LARGE SCALE GENOMIC DNA]</scope>
    <source>
        <strain evidence="3 4">KCTC 13187</strain>
    </source>
</reference>
<dbReference type="Gene3D" id="3.40.630.40">
    <property type="entry name" value="Zn-dependent exopeptidases"/>
    <property type="match status" value="1"/>
</dbReference>
<dbReference type="RefSeq" id="WP_110938524.1">
    <property type="nucleotide sequence ID" value="NZ_KZ614147.1"/>
</dbReference>
<dbReference type="Pfam" id="PF01471">
    <property type="entry name" value="PG_binding_1"/>
    <property type="match status" value="2"/>
</dbReference>
<dbReference type="AlphaFoldDB" id="A0A3A9K554"/>
<dbReference type="GO" id="GO:0009253">
    <property type="term" value="P:peptidoglycan catabolic process"/>
    <property type="evidence" value="ECO:0007669"/>
    <property type="project" value="InterPro"/>
</dbReference>
<proteinExistence type="predicted"/>
<evidence type="ECO:0000313" key="4">
    <source>
        <dbReference type="Proteomes" id="UP000281498"/>
    </source>
</evidence>
<dbReference type="SUPFAM" id="SSF53187">
    <property type="entry name" value="Zn-dependent exopeptidases"/>
    <property type="match status" value="1"/>
</dbReference>
<evidence type="ECO:0000313" key="3">
    <source>
        <dbReference type="EMBL" id="RKL68184.1"/>
    </source>
</evidence>
<keyword evidence="1" id="KW-0378">Hydrolase</keyword>
<organism evidence="3 4">
    <name type="scientific">Salipaludibacillus neizhouensis</name>
    <dbReference type="NCBI Taxonomy" id="885475"/>
    <lineage>
        <taxon>Bacteria</taxon>
        <taxon>Bacillati</taxon>
        <taxon>Bacillota</taxon>
        <taxon>Bacilli</taxon>
        <taxon>Bacillales</taxon>
        <taxon>Bacillaceae</taxon>
    </lineage>
</organism>
<dbReference type="OrthoDB" id="9763643at2"/>
<keyword evidence="4" id="KW-1185">Reference proteome</keyword>
<feature type="domain" description="MurNAc-LAA" evidence="2">
    <location>
        <begin position="67"/>
        <end position="181"/>
    </location>
</feature>
<dbReference type="Proteomes" id="UP000281498">
    <property type="component" value="Unassembled WGS sequence"/>
</dbReference>
<accession>A0A3A9K554</accession>
<dbReference type="CDD" id="cd02696">
    <property type="entry name" value="MurNAc-LAA"/>
    <property type="match status" value="1"/>
</dbReference>
<dbReference type="InterPro" id="IPR002477">
    <property type="entry name" value="Peptidoglycan-bd-like"/>
</dbReference>
<evidence type="ECO:0000259" key="2">
    <source>
        <dbReference type="SMART" id="SM00646"/>
    </source>
</evidence>
<protein>
    <recommendedName>
        <fullName evidence="2">MurNAc-LAA domain-containing protein</fullName>
    </recommendedName>
</protein>
<dbReference type="InterPro" id="IPR036366">
    <property type="entry name" value="PGBDSf"/>
</dbReference>
<evidence type="ECO:0000256" key="1">
    <source>
        <dbReference type="ARBA" id="ARBA00022801"/>
    </source>
</evidence>
<name>A0A3A9K554_9BACI</name>